<dbReference type="NCBIfam" id="TIGR02532">
    <property type="entry name" value="IV_pilin_GFxxxE"/>
    <property type="match status" value="1"/>
</dbReference>
<feature type="transmembrane region" description="Helical" evidence="1">
    <location>
        <begin position="6"/>
        <end position="27"/>
    </location>
</feature>
<keyword evidence="1" id="KW-1133">Transmembrane helix</keyword>
<dbReference type="EMBL" id="LNXW01000013">
    <property type="protein sequence ID" value="KTC79963.1"/>
    <property type="molecule type" value="Genomic_DNA"/>
</dbReference>
<dbReference type="Proteomes" id="UP000054921">
    <property type="component" value="Unassembled WGS sequence"/>
</dbReference>
<keyword evidence="1" id="KW-0812">Transmembrane</keyword>
<dbReference type="Proteomes" id="UP000277577">
    <property type="component" value="Chromosome"/>
</dbReference>
<dbReference type="InterPro" id="IPR012902">
    <property type="entry name" value="N_methyl_site"/>
</dbReference>
<dbReference type="OrthoDB" id="5653530at2"/>
<proteinExistence type="predicted"/>
<evidence type="ECO:0000313" key="2">
    <source>
        <dbReference type="EMBL" id="KTC79963.1"/>
    </source>
</evidence>
<reference evidence="3 5" key="2">
    <citation type="submission" date="2018-12" db="EMBL/GenBank/DDBJ databases">
        <authorList>
            <consortium name="Pathogen Informatics"/>
        </authorList>
    </citation>
    <scope>NUCLEOTIDE SEQUENCE [LARGE SCALE GENOMIC DNA]</scope>
    <source>
        <strain evidence="3 5">NCTC11976</strain>
    </source>
</reference>
<dbReference type="Pfam" id="PF07963">
    <property type="entry name" value="N_methyl"/>
    <property type="match status" value="1"/>
</dbReference>
<reference evidence="2 4" key="1">
    <citation type="submission" date="2015-11" db="EMBL/GenBank/DDBJ databases">
        <title>Genomic analysis of 38 Legionella species identifies large and diverse effector repertoires.</title>
        <authorList>
            <person name="Burstein D."/>
            <person name="Amaro F."/>
            <person name="Zusman T."/>
            <person name="Lifshitz Z."/>
            <person name="Cohen O."/>
            <person name="Gilbert J.A."/>
            <person name="Pupko T."/>
            <person name="Shuman H.A."/>
            <person name="Segal G."/>
        </authorList>
    </citation>
    <scope>NUCLEOTIDE SEQUENCE [LARGE SCALE GENOMIC DNA]</scope>
    <source>
        <strain evidence="2 4">ORW</strain>
    </source>
</reference>
<dbReference type="PATRIC" id="fig|28084.5.peg.2152"/>
<accession>A0A0W0SA12</accession>
<evidence type="ECO:0000313" key="3">
    <source>
        <dbReference type="EMBL" id="VEB38347.1"/>
    </source>
</evidence>
<name>A0A0W0SA12_9GAMM</name>
<dbReference type="AlphaFoldDB" id="A0A0W0SA12"/>
<keyword evidence="1" id="KW-0472">Membrane</keyword>
<keyword evidence="5" id="KW-1185">Reference proteome</keyword>
<protein>
    <submittedName>
        <fullName evidence="3">Tfp pilus assembly protein PilV</fullName>
    </submittedName>
</protein>
<dbReference type="RefSeq" id="WP_028380182.1">
    <property type="nucleotide sequence ID" value="NZ_CAAAIT010000001.1"/>
</dbReference>
<dbReference type="STRING" id="28084.Lche_1983"/>
<organism evidence="2 4">
    <name type="scientific">Legionella cherrii</name>
    <dbReference type="NCBI Taxonomy" id="28084"/>
    <lineage>
        <taxon>Bacteria</taxon>
        <taxon>Pseudomonadati</taxon>
        <taxon>Pseudomonadota</taxon>
        <taxon>Gammaproteobacteria</taxon>
        <taxon>Legionellales</taxon>
        <taxon>Legionellaceae</taxon>
        <taxon>Legionella</taxon>
    </lineage>
</organism>
<dbReference type="EMBL" id="LR134173">
    <property type="protein sequence ID" value="VEB38347.1"/>
    <property type="molecule type" value="Genomic_DNA"/>
</dbReference>
<evidence type="ECO:0000313" key="5">
    <source>
        <dbReference type="Proteomes" id="UP000277577"/>
    </source>
</evidence>
<evidence type="ECO:0000313" key="4">
    <source>
        <dbReference type="Proteomes" id="UP000054921"/>
    </source>
</evidence>
<evidence type="ECO:0000256" key="1">
    <source>
        <dbReference type="SAM" id="Phobius"/>
    </source>
</evidence>
<sequence length="106" mass="11981">MNWQKGFSLTEVLVSLLLVTTLALTLLQQRGQSKQLLNQLVLRMQASQFLDQIEESLVAQVPKLPSAPTPYHLEIQLKNQHVLVQLAWFEQSGVLTRKRSSTGSIK</sequence>
<gene>
    <name evidence="2" type="ORF">Lche_1983</name>
    <name evidence="3" type="ORF">NCTC11976_02688</name>
</gene>